<name>A0A8S5NL17_9CAUD</name>
<proteinExistence type="predicted"/>
<protein>
    <submittedName>
        <fullName evidence="1">Uncharacterized protein</fullName>
    </submittedName>
</protein>
<accession>A0A8S5NL17</accession>
<organism evidence="1">
    <name type="scientific">Siphoviridae sp. ctK0l2</name>
    <dbReference type="NCBI Taxonomy" id="2826243"/>
    <lineage>
        <taxon>Viruses</taxon>
        <taxon>Duplodnaviria</taxon>
        <taxon>Heunggongvirae</taxon>
        <taxon>Uroviricota</taxon>
        <taxon>Caudoviricetes</taxon>
    </lineage>
</organism>
<sequence>MKFRVSRFLKRDLVVRVNFTKDGYIQSNRKLFEFYPSGKADDEGWYETTDEILVDSLRGLTEQLPYTPEAEAGLKKDGVSYEYAYCASCGGHKVRKLEYHLFEVTE</sequence>
<dbReference type="EMBL" id="BK015181">
    <property type="protein sequence ID" value="DAD94771.1"/>
    <property type="molecule type" value="Genomic_DNA"/>
</dbReference>
<reference evidence="1" key="1">
    <citation type="journal article" date="2021" name="Proc. Natl. Acad. Sci. U.S.A.">
        <title>A Catalog of Tens of Thousands of Viruses from Human Metagenomes Reveals Hidden Associations with Chronic Diseases.</title>
        <authorList>
            <person name="Tisza M.J."/>
            <person name="Buck C.B."/>
        </authorList>
    </citation>
    <scope>NUCLEOTIDE SEQUENCE</scope>
    <source>
        <strain evidence="1">CtK0l2</strain>
    </source>
</reference>
<evidence type="ECO:0000313" key="1">
    <source>
        <dbReference type="EMBL" id="DAD94771.1"/>
    </source>
</evidence>